<dbReference type="InterPro" id="IPR025535">
    <property type="entry name" value="DUF4421"/>
</dbReference>
<dbReference type="AlphaFoldDB" id="A0AAX2GYB9"/>
<dbReference type="RefSeq" id="WP_074860980.1">
    <property type="nucleotide sequence ID" value="NZ_CP014227.1"/>
</dbReference>
<gene>
    <name evidence="1" type="ORF">SAMEA44541418_00042</name>
</gene>
<sequence length="313" mass="36304">MRYVLIFLLTTTYLFAQEPTDDRGTYQMTLRPSLSINFLTIDVEDTPANANLKNKRLHPNYPLTAGLGITIDNTFVNFAVAKSIVPLKDEGKYGKTTYFDFQMHTPIRKFLFDFYYQNYKGFYYESGDTIRPYSDIQMKQVGLEALYFPKWKEVTVRNIFAKEERYIQPAYSFFFGGGVYYHKATIPILTFDEDDFRYLQFGVNGGIAGAINLLPRLRAGGLIGMGFYYGTGLQKHQKNVFSPHLNYRFNASLSYVQQTWSLALTLVHNYKSMYFRNINTLGVNNTSLQLTYIKQIDFRANPNRKSLKFLGFE</sequence>
<evidence type="ECO:0008006" key="3">
    <source>
        <dbReference type="Google" id="ProtNLM"/>
    </source>
</evidence>
<protein>
    <recommendedName>
        <fullName evidence="3">DUF4421 domain-containing protein</fullName>
    </recommendedName>
</protein>
<evidence type="ECO:0000313" key="1">
    <source>
        <dbReference type="EMBL" id="SNV00977.1"/>
    </source>
</evidence>
<reference evidence="1 2" key="1">
    <citation type="submission" date="2017-06" db="EMBL/GenBank/DDBJ databases">
        <authorList>
            <consortium name="Pathogen Informatics"/>
        </authorList>
    </citation>
    <scope>NUCLEOTIDE SEQUENCE [LARGE SCALE GENOMIC DNA]</scope>
    <source>
        <strain evidence="1 2">NCTC12947</strain>
    </source>
</reference>
<dbReference type="Pfam" id="PF14391">
    <property type="entry name" value="DUF4421"/>
    <property type="match status" value="1"/>
</dbReference>
<evidence type="ECO:0000313" key="2">
    <source>
        <dbReference type="Proteomes" id="UP000215539"/>
    </source>
</evidence>
<name>A0AAX2GYB9_9FLAO</name>
<dbReference type="Proteomes" id="UP000215539">
    <property type="component" value="Chromosome 1"/>
</dbReference>
<organism evidence="1 2">
    <name type="scientific">Capnocytophaga haemolytica</name>
    <dbReference type="NCBI Taxonomy" id="45243"/>
    <lineage>
        <taxon>Bacteria</taxon>
        <taxon>Pseudomonadati</taxon>
        <taxon>Bacteroidota</taxon>
        <taxon>Flavobacteriia</taxon>
        <taxon>Flavobacteriales</taxon>
        <taxon>Flavobacteriaceae</taxon>
        <taxon>Capnocytophaga</taxon>
    </lineage>
</organism>
<proteinExistence type="predicted"/>
<accession>A0AAX2GYB9</accession>
<dbReference type="EMBL" id="LT906449">
    <property type="protein sequence ID" value="SNV00977.1"/>
    <property type="molecule type" value="Genomic_DNA"/>
</dbReference>